<evidence type="ECO:0000256" key="2">
    <source>
        <dbReference type="ARBA" id="ARBA00007526"/>
    </source>
</evidence>
<feature type="compositionally biased region" description="Polar residues" evidence="9">
    <location>
        <begin position="184"/>
        <end position="200"/>
    </location>
</feature>
<evidence type="ECO:0000256" key="8">
    <source>
        <dbReference type="RuleBase" id="RU364143"/>
    </source>
</evidence>
<keyword evidence="8" id="KW-0010">Activator</keyword>
<evidence type="ECO:0000256" key="9">
    <source>
        <dbReference type="SAM" id="MobiDB-lite"/>
    </source>
</evidence>
<comment type="subcellular location">
    <subcellularLocation>
        <location evidence="1 8">Nucleus</location>
    </subcellularLocation>
</comment>
<dbReference type="PANTHER" id="PTHR13104">
    <property type="entry name" value="MED-6-RELATED"/>
    <property type="match status" value="1"/>
</dbReference>
<evidence type="ECO:0000256" key="3">
    <source>
        <dbReference type="ARBA" id="ARBA00020634"/>
    </source>
</evidence>
<reference evidence="10 11" key="1">
    <citation type="submission" date="2016-03" db="EMBL/GenBank/DDBJ databases">
        <title>Comparative genomics of Pseudogymnoascus destructans, the fungus causing white-nose syndrome of bats.</title>
        <authorList>
            <person name="Palmer J.M."/>
            <person name="Drees K.P."/>
            <person name="Foster J.T."/>
            <person name="Lindner D.L."/>
        </authorList>
    </citation>
    <scope>NUCLEOTIDE SEQUENCE [LARGE SCALE GENOMIC DNA]</scope>
    <source>
        <strain evidence="10 11">UAMH 10579</strain>
    </source>
</reference>
<comment type="similarity">
    <text evidence="2 8">Belongs to the Mediator complex subunit 6 family.</text>
</comment>
<dbReference type="Proteomes" id="UP000091956">
    <property type="component" value="Unassembled WGS sequence"/>
</dbReference>
<evidence type="ECO:0000256" key="1">
    <source>
        <dbReference type="ARBA" id="ARBA00004123"/>
    </source>
</evidence>
<evidence type="ECO:0000313" key="10">
    <source>
        <dbReference type="EMBL" id="OBT98901.1"/>
    </source>
</evidence>
<keyword evidence="6 8" id="KW-0539">Nucleus</keyword>
<dbReference type="InterPro" id="IPR038566">
    <property type="entry name" value="Mediator_Med6_sf"/>
</dbReference>
<organism evidence="10 11">
    <name type="scientific">Pseudogymnoascus verrucosus</name>
    <dbReference type="NCBI Taxonomy" id="342668"/>
    <lineage>
        <taxon>Eukaryota</taxon>
        <taxon>Fungi</taxon>
        <taxon>Dikarya</taxon>
        <taxon>Ascomycota</taxon>
        <taxon>Pezizomycotina</taxon>
        <taxon>Leotiomycetes</taxon>
        <taxon>Thelebolales</taxon>
        <taxon>Thelebolaceae</taxon>
        <taxon>Pseudogymnoascus</taxon>
    </lineage>
</organism>
<gene>
    <name evidence="8 10" type="primary">MED6</name>
    <name evidence="10" type="ORF">VE01_02429</name>
</gene>
<evidence type="ECO:0000313" key="11">
    <source>
        <dbReference type="Proteomes" id="UP000091956"/>
    </source>
</evidence>
<dbReference type="Pfam" id="PF04934">
    <property type="entry name" value="Med6"/>
    <property type="match status" value="1"/>
</dbReference>
<keyword evidence="11" id="KW-1185">Reference proteome</keyword>
<sequence length="328" mass="35517">MATRALDPPLDEIQWRSPAWAQQMMGIHSNSVLPYFAKSPFFDPTSNNAVLENQAMYNQNMVNIVATREAFEGRLKTMSGLEYVVAQEPAETAPGTGTGVWVIRKQTRRKRQGQEDDITIHSTYFVMGENIYMAPAFLDVVGSRMLSIFTSLDKFVSAANALPNFTPLSGHTYLPPVAARPKATDSQLATQTSRQSSPLSDSAGGSRKQVSGTTSTYMDARLLDESFQLSMRYGDEYMDENPITGHPGAFNLTSTGRKTKDALGAAAQKAGLQDASKIGVSLVDEKPSDIPPTRKGSKAADKAPRTPGIPKPKRKKSKVLSAGGVTPV</sequence>
<comment type="subunit">
    <text evidence="8">Component of the Mediator complex.</text>
</comment>
<dbReference type="STRING" id="342668.A0A1B8GSU6"/>
<proteinExistence type="inferred from homology"/>
<evidence type="ECO:0000256" key="4">
    <source>
        <dbReference type="ARBA" id="ARBA00023015"/>
    </source>
</evidence>
<keyword evidence="5 8" id="KW-0804">Transcription</keyword>
<name>A0A1B8GSU6_9PEZI</name>
<feature type="region of interest" description="Disordered" evidence="9">
    <location>
        <begin position="280"/>
        <end position="328"/>
    </location>
</feature>
<dbReference type="RefSeq" id="XP_018132634.1">
    <property type="nucleotide sequence ID" value="XM_018271938.2"/>
</dbReference>
<protein>
    <recommendedName>
        <fullName evidence="3 8">Mediator of RNA polymerase II transcription subunit 6</fullName>
    </recommendedName>
    <alternativeName>
        <fullName evidence="7 8">Mediator complex subunit 6</fullName>
    </alternativeName>
</protein>
<dbReference type="EMBL" id="KV460214">
    <property type="protein sequence ID" value="OBT98901.1"/>
    <property type="molecule type" value="Genomic_DNA"/>
</dbReference>
<dbReference type="InterPro" id="IPR007018">
    <property type="entry name" value="Mediator_Med6"/>
</dbReference>
<dbReference type="AlphaFoldDB" id="A0A1B8GSU6"/>
<reference evidence="11" key="2">
    <citation type="journal article" date="2018" name="Nat. Commun.">
        <title>Extreme sensitivity to ultraviolet light in the fungal pathogen causing white-nose syndrome of bats.</title>
        <authorList>
            <person name="Palmer J.M."/>
            <person name="Drees K.P."/>
            <person name="Foster J.T."/>
            <person name="Lindner D.L."/>
        </authorList>
    </citation>
    <scope>NUCLEOTIDE SEQUENCE [LARGE SCALE GENOMIC DNA]</scope>
    <source>
        <strain evidence="11">UAMH 10579</strain>
    </source>
</reference>
<evidence type="ECO:0000256" key="5">
    <source>
        <dbReference type="ARBA" id="ARBA00023163"/>
    </source>
</evidence>
<keyword evidence="4 8" id="KW-0805">Transcription regulation</keyword>
<dbReference type="GO" id="GO:0006357">
    <property type="term" value="P:regulation of transcription by RNA polymerase II"/>
    <property type="evidence" value="ECO:0007669"/>
    <property type="project" value="InterPro"/>
</dbReference>
<dbReference type="GO" id="GO:0016592">
    <property type="term" value="C:mediator complex"/>
    <property type="evidence" value="ECO:0007669"/>
    <property type="project" value="InterPro"/>
</dbReference>
<dbReference type="GO" id="GO:0003712">
    <property type="term" value="F:transcription coregulator activity"/>
    <property type="evidence" value="ECO:0007669"/>
    <property type="project" value="InterPro"/>
</dbReference>
<feature type="region of interest" description="Disordered" evidence="9">
    <location>
        <begin position="176"/>
        <end position="215"/>
    </location>
</feature>
<comment type="function">
    <text evidence="8">Component of the Mediator complex, a coactivator involved in the regulated transcription of nearly all RNA polymerase II-dependent genes. Mediator functions as a bridge to convey information from gene-specific regulatory proteins to the basal RNA polymerase II transcription machinery. Mediator is recruited to promoters by direct interactions with regulatory proteins and serves as a scaffold for the assembly of a functional preinitiation complex with RNA polymerase II and the general transcription factors.</text>
</comment>
<dbReference type="Gene3D" id="3.10.450.580">
    <property type="entry name" value="Mediator complex, subunit Med6"/>
    <property type="match status" value="1"/>
</dbReference>
<evidence type="ECO:0000256" key="6">
    <source>
        <dbReference type="ARBA" id="ARBA00023242"/>
    </source>
</evidence>
<evidence type="ECO:0000256" key="7">
    <source>
        <dbReference type="ARBA" id="ARBA00031259"/>
    </source>
</evidence>
<dbReference type="GeneID" id="28835815"/>
<dbReference type="OrthoDB" id="344220at2759"/>
<accession>A0A1B8GSU6</accession>